<dbReference type="RefSeq" id="WP_079651111.1">
    <property type="nucleotide sequence ID" value="NZ_FUYM01000026.1"/>
</dbReference>
<feature type="coiled-coil region" evidence="1">
    <location>
        <begin position="3"/>
        <end position="37"/>
    </location>
</feature>
<sequence>MARKTLSERKADKLAELNRIKAELAELESKAAERIGKIAIAAGLGDLDLDDAAMRKEFEAIASKFRKGEAKQVAPAPATPGTN</sequence>
<dbReference type="OrthoDB" id="9182450at2"/>
<dbReference type="AlphaFoldDB" id="A0A1T5H0F7"/>
<dbReference type="Proteomes" id="UP000189818">
    <property type="component" value="Unassembled WGS sequence"/>
</dbReference>
<dbReference type="InterPro" id="IPR012930">
    <property type="entry name" value="TraC"/>
</dbReference>
<dbReference type="Pfam" id="PF07820">
    <property type="entry name" value="TraC"/>
    <property type="match status" value="1"/>
</dbReference>
<evidence type="ECO:0000313" key="3">
    <source>
        <dbReference type="Proteomes" id="UP000189818"/>
    </source>
</evidence>
<proteinExistence type="predicted"/>
<evidence type="ECO:0000313" key="2">
    <source>
        <dbReference type="EMBL" id="SKC14162.1"/>
    </source>
</evidence>
<keyword evidence="3" id="KW-1185">Reference proteome</keyword>
<name>A0A1T5H0F7_9SPHN</name>
<keyword evidence="1" id="KW-0175">Coiled coil</keyword>
<evidence type="ECO:0000256" key="1">
    <source>
        <dbReference type="SAM" id="Coils"/>
    </source>
</evidence>
<organism evidence="2 3">
    <name type="scientific">Rhizorhabdus histidinilytica</name>
    <dbReference type="NCBI Taxonomy" id="439228"/>
    <lineage>
        <taxon>Bacteria</taxon>
        <taxon>Pseudomonadati</taxon>
        <taxon>Pseudomonadota</taxon>
        <taxon>Alphaproteobacteria</taxon>
        <taxon>Sphingomonadales</taxon>
        <taxon>Sphingomonadaceae</taxon>
        <taxon>Rhizorhabdus</taxon>
    </lineage>
</organism>
<protein>
    <submittedName>
        <fullName evidence="2">TraC-like protein</fullName>
    </submittedName>
</protein>
<reference evidence="3" key="1">
    <citation type="submission" date="2017-02" db="EMBL/GenBank/DDBJ databases">
        <authorList>
            <person name="Varghese N."/>
            <person name="Submissions S."/>
        </authorList>
    </citation>
    <scope>NUCLEOTIDE SEQUENCE [LARGE SCALE GENOMIC DNA]</scope>
    <source>
        <strain evidence="3">UM2</strain>
    </source>
</reference>
<accession>A0A1T5H0F7</accession>
<dbReference type="EMBL" id="FUYM01000026">
    <property type="protein sequence ID" value="SKC14162.1"/>
    <property type="molecule type" value="Genomic_DNA"/>
</dbReference>
<dbReference type="STRING" id="439228.SAMN06295920_12618"/>
<gene>
    <name evidence="2" type="ORF">SAMN06295920_12618</name>
</gene>